<organism evidence="1 2">
    <name type="scientific">Acidiphilium acidophilum</name>
    <name type="common">Thiobacillus acidophilus</name>
    <dbReference type="NCBI Taxonomy" id="76588"/>
    <lineage>
        <taxon>Bacteria</taxon>
        <taxon>Pseudomonadati</taxon>
        <taxon>Pseudomonadota</taxon>
        <taxon>Alphaproteobacteria</taxon>
        <taxon>Acetobacterales</taxon>
        <taxon>Acidocellaceae</taxon>
        <taxon>Acidiphilium</taxon>
    </lineage>
</organism>
<comment type="caution">
    <text evidence="1">The sequence shown here is derived from an EMBL/GenBank/DDBJ whole genome shotgun (WGS) entry which is preliminary data.</text>
</comment>
<protein>
    <submittedName>
        <fullName evidence="1">Uncharacterized protein</fullName>
    </submittedName>
</protein>
<name>A0AAW9DNH4_ACIAO</name>
<dbReference type="AlphaFoldDB" id="A0AAW9DNH4"/>
<accession>A0AAW9DNH4</accession>
<evidence type="ECO:0000313" key="1">
    <source>
        <dbReference type="EMBL" id="MDX5930109.1"/>
    </source>
</evidence>
<keyword evidence="2" id="KW-1185">Reference proteome</keyword>
<dbReference type="EMBL" id="JAWXYB010000018">
    <property type="protein sequence ID" value="MDX5930109.1"/>
    <property type="molecule type" value="Genomic_DNA"/>
</dbReference>
<reference evidence="1 2" key="1">
    <citation type="submission" date="2023-11" db="EMBL/GenBank/DDBJ databases">
        <title>MicrobeMod: A computational toolkit for identifying prokaryotic methylation and restriction-modification with nanopore sequencing.</title>
        <authorList>
            <person name="Crits-Christoph A."/>
            <person name="Kang S.C."/>
            <person name="Lee H."/>
            <person name="Ostrov N."/>
        </authorList>
    </citation>
    <scope>NUCLEOTIDE SEQUENCE [LARGE SCALE GENOMIC DNA]</scope>
    <source>
        <strain evidence="1 2">DSMZ 700</strain>
    </source>
</reference>
<sequence>MMLVVLSIEGSTILGRVVPYWQEGDCAGKIKVRLRSLDYLGGGGDDGFVIGARQGSEVKEAKRGSASCLKKRSKRLF</sequence>
<gene>
    <name evidence="1" type="ORF">SIL87_04930</name>
</gene>
<evidence type="ECO:0000313" key="2">
    <source>
        <dbReference type="Proteomes" id="UP001279553"/>
    </source>
</evidence>
<proteinExistence type="predicted"/>
<dbReference type="Proteomes" id="UP001279553">
    <property type="component" value="Unassembled WGS sequence"/>
</dbReference>